<reference evidence="2" key="1">
    <citation type="journal article" date="2018" name="Proc. Natl. Acad. Sci. U.S.A.">
        <title>Linking secondary metabolites to gene clusters through genome sequencing of six diverse Aspergillus species.</title>
        <authorList>
            <person name="Kaerboelling I."/>
            <person name="Vesth T.C."/>
            <person name="Frisvad J.C."/>
            <person name="Nybo J.L."/>
            <person name="Theobald S."/>
            <person name="Kuo A."/>
            <person name="Bowyer P."/>
            <person name="Matsuda Y."/>
            <person name="Mondo S."/>
            <person name="Lyhne E.K."/>
            <person name="Kogle M.E."/>
            <person name="Clum A."/>
            <person name="Lipzen A."/>
            <person name="Salamov A."/>
            <person name="Ngan C.Y."/>
            <person name="Daum C."/>
            <person name="Chiniquy J."/>
            <person name="Barry K."/>
            <person name="LaButti K."/>
            <person name="Haridas S."/>
            <person name="Simmons B.A."/>
            <person name="Magnuson J.K."/>
            <person name="Mortensen U.H."/>
            <person name="Larsen T.O."/>
            <person name="Grigoriev I.V."/>
            <person name="Baker S.E."/>
            <person name="Andersen M.R."/>
        </authorList>
    </citation>
    <scope>NUCLEOTIDE SEQUENCE [LARGE SCALE GENOMIC DNA]</scope>
    <source>
        <strain evidence="2">IBT 16806</strain>
    </source>
</reference>
<sequence length="102" mass="11666">MCRVTSLLDVHYNYSPQIYRSTGSTLAARLRRPNGRPSWPRSSKLPRRTSWKMLTRACHRQPGLDLICSKMELGSDVRSSVYVATRLALRNAESIRLQHPQG</sequence>
<protein>
    <submittedName>
        <fullName evidence="1">Uncharacterized protein</fullName>
    </submittedName>
</protein>
<dbReference type="GeneID" id="36539768"/>
<organism evidence="1 2">
    <name type="scientific">Aspergillus novofumigatus (strain IBT 16806)</name>
    <dbReference type="NCBI Taxonomy" id="1392255"/>
    <lineage>
        <taxon>Eukaryota</taxon>
        <taxon>Fungi</taxon>
        <taxon>Dikarya</taxon>
        <taxon>Ascomycota</taxon>
        <taxon>Pezizomycotina</taxon>
        <taxon>Eurotiomycetes</taxon>
        <taxon>Eurotiomycetidae</taxon>
        <taxon>Eurotiales</taxon>
        <taxon>Aspergillaceae</taxon>
        <taxon>Aspergillus</taxon>
        <taxon>Aspergillus subgen. Fumigati</taxon>
    </lineage>
</organism>
<dbReference type="RefSeq" id="XP_024677162.1">
    <property type="nucleotide sequence ID" value="XM_024832431.1"/>
</dbReference>
<dbReference type="AlphaFoldDB" id="A0A2I1BT27"/>
<dbReference type="VEuPathDB" id="FungiDB:P174DRAFT_71659"/>
<keyword evidence="2" id="KW-1185">Reference proteome</keyword>
<evidence type="ECO:0000313" key="2">
    <source>
        <dbReference type="Proteomes" id="UP000234474"/>
    </source>
</evidence>
<dbReference type="EMBL" id="MSZS01000013">
    <property type="protein sequence ID" value="PKX88567.1"/>
    <property type="molecule type" value="Genomic_DNA"/>
</dbReference>
<dbReference type="Proteomes" id="UP000234474">
    <property type="component" value="Unassembled WGS sequence"/>
</dbReference>
<proteinExistence type="predicted"/>
<evidence type="ECO:0000313" key="1">
    <source>
        <dbReference type="EMBL" id="PKX88567.1"/>
    </source>
</evidence>
<name>A0A2I1BT27_ASPN1</name>
<comment type="caution">
    <text evidence="1">The sequence shown here is derived from an EMBL/GenBank/DDBJ whole genome shotgun (WGS) entry which is preliminary data.</text>
</comment>
<gene>
    <name evidence="1" type="ORF">P174DRAFT_71659</name>
</gene>
<accession>A0A2I1BT27</accession>